<dbReference type="InterPro" id="IPR036390">
    <property type="entry name" value="WH_DNA-bd_sf"/>
</dbReference>
<dbReference type="InterPro" id="IPR011991">
    <property type="entry name" value="ArsR-like_HTH"/>
</dbReference>
<dbReference type="OrthoDB" id="9799175at2"/>
<dbReference type="Pfam" id="PF12840">
    <property type="entry name" value="HTH_20"/>
    <property type="match status" value="1"/>
</dbReference>
<keyword evidence="3" id="KW-1185">Reference proteome</keyword>
<evidence type="ECO:0000313" key="3">
    <source>
        <dbReference type="Proteomes" id="UP000298277"/>
    </source>
</evidence>
<dbReference type="GO" id="GO:0003700">
    <property type="term" value="F:DNA-binding transcription factor activity"/>
    <property type="evidence" value="ECO:0007669"/>
    <property type="project" value="InterPro"/>
</dbReference>
<organism evidence="2 3">
    <name type="scientific">Leptospira gomenensis</name>
    <dbReference type="NCBI Taxonomy" id="2484974"/>
    <lineage>
        <taxon>Bacteria</taxon>
        <taxon>Pseudomonadati</taxon>
        <taxon>Spirochaetota</taxon>
        <taxon>Spirochaetia</taxon>
        <taxon>Leptospirales</taxon>
        <taxon>Leptospiraceae</taxon>
        <taxon>Leptospira</taxon>
    </lineage>
</organism>
<dbReference type="RefSeq" id="WP_135590594.1">
    <property type="nucleotide sequence ID" value="NZ_RQEZ01000048.1"/>
</dbReference>
<dbReference type="EMBL" id="RQFA01000066">
    <property type="protein sequence ID" value="TGK30996.1"/>
    <property type="molecule type" value="Genomic_DNA"/>
</dbReference>
<dbReference type="Gene3D" id="1.10.10.10">
    <property type="entry name" value="Winged helix-like DNA-binding domain superfamily/Winged helix DNA-binding domain"/>
    <property type="match status" value="1"/>
</dbReference>
<accession>A0A5F1Z075</accession>
<feature type="domain" description="HTH arsR-type" evidence="1">
    <location>
        <begin position="4"/>
        <end position="100"/>
    </location>
</feature>
<sequence length="126" mass="14985">MVELRKKDRTLDRVFAALADGSRRKMLERLRKRPLTISELARPFSMSFAGVAKHIDVLTEAGLVRKIRDSEDGRSFRLELQDRTLSEASRWMTYHRDFWTKKLDRLELFLQEQDHVPERTKGRKKN</sequence>
<name>A0A5F1Z075_9LEPT</name>
<dbReference type="AlphaFoldDB" id="A0A5F1Z075"/>
<dbReference type="PANTHER" id="PTHR38600">
    <property type="entry name" value="TRANSCRIPTIONAL REGULATORY PROTEIN"/>
    <property type="match status" value="1"/>
</dbReference>
<gene>
    <name evidence="2" type="ORF">EHQ17_14860</name>
</gene>
<dbReference type="SMART" id="SM00418">
    <property type="entry name" value="HTH_ARSR"/>
    <property type="match status" value="1"/>
</dbReference>
<evidence type="ECO:0000259" key="1">
    <source>
        <dbReference type="PROSITE" id="PS50987"/>
    </source>
</evidence>
<comment type="caution">
    <text evidence="2">The sequence shown here is derived from an EMBL/GenBank/DDBJ whole genome shotgun (WGS) entry which is preliminary data.</text>
</comment>
<dbReference type="InterPro" id="IPR036388">
    <property type="entry name" value="WH-like_DNA-bd_sf"/>
</dbReference>
<reference evidence="2" key="1">
    <citation type="journal article" date="2019" name="PLoS Negl. Trop. Dis.">
        <title>Revisiting the worldwide diversity of Leptospira species in the environment.</title>
        <authorList>
            <person name="Vincent A.T."/>
            <person name="Schiettekatte O."/>
            <person name="Bourhy P."/>
            <person name="Veyrier F.J."/>
            <person name="Picardeau M."/>
        </authorList>
    </citation>
    <scope>NUCLEOTIDE SEQUENCE [LARGE SCALE GENOMIC DNA]</scope>
    <source>
        <strain evidence="2">201800299</strain>
    </source>
</reference>
<dbReference type="Proteomes" id="UP000298277">
    <property type="component" value="Unassembled WGS sequence"/>
</dbReference>
<dbReference type="PROSITE" id="PS50987">
    <property type="entry name" value="HTH_ARSR_2"/>
    <property type="match status" value="1"/>
</dbReference>
<dbReference type="SUPFAM" id="SSF46785">
    <property type="entry name" value="Winged helix' DNA-binding domain"/>
    <property type="match status" value="1"/>
</dbReference>
<protein>
    <submittedName>
        <fullName evidence="2">ArsR family transcriptional regulator</fullName>
    </submittedName>
</protein>
<dbReference type="PANTHER" id="PTHR38600:SF1">
    <property type="entry name" value="TRANSCRIPTIONAL REGULATORY PROTEIN"/>
    <property type="match status" value="1"/>
</dbReference>
<evidence type="ECO:0000313" key="2">
    <source>
        <dbReference type="EMBL" id="TGK30996.1"/>
    </source>
</evidence>
<dbReference type="InterPro" id="IPR001845">
    <property type="entry name" value="HTH_ArsR_DNA-bd_dom"/>
</dbReference>
<dbReference type="CDD" id="cd00090">
    <property type="entry name" value="HTH_ARSR"/>
    <property type="match status" value="1"/>
</dbReference>
<proteinExistence type="predicted"/>